<evidence type="ECO:0000313" key="5">
    <source>
        <dbReference type="EMBL" id="MFC4507713.1"/>
    </source>
</evidence>
<feature type="compositionally biased region" description="Polar residues" evidence="3">
    <location>
        <begin position="319"/>
        <end position="331"/>
    </location>
</feature>
<feature type="domain" description="HTH araC/xylS-type" evidence="4">
    <location>
        <begin position="212"/>
        <end position="310"/>
    </location>
</feature>
<dbReference type="EMBL" id="JBHSFK010000060">
    <property type="protein sequence ID" value="MFC4507713.1"/>
    <property type="molecule type" value="Genomic_DNA"/>
</dbReference>
<keyword evidence="2" id="KW-0804">Transcription</keyword>
<protein>
    <submittedName>
        <fullName evidence="5">GlxA family transcriptional regulator</fullName>
    </submittedName>
</protein>
<organism evidence="5 6">
    <name type="scientific">Streptomyces vulcanius</name>
    <dbReference type="NCBI Taxonomy" id="1441876"/>
    <lineage>
        <taxon>Bacteria</taxon>
        <taxon>Bacillati</taxon>
        <taxon>Actinomycetota</taxon>
        <taxon>Actinomycetes</taxon>
        <taxon>Kitasatosporales</taxon>
        <taxon>Streptomycetaceae</taxon>
        <taxon>Streptomyces</taxon>
    </lineage>
</organism>
<gene>
    <name evidence="5" type="ORF">ACFPIH_51335</name>
</gene>
<dbReference type="SMART" id="SM00342">
    <property type="entry name" value="HTH_ARAC"/>
    <property type="match status" value="1"/>
</dbReference>
<evidence type="ECO:0000256" key="1">
    <source>
        <dbReference type="ARBA" id="ARBA00023015"/>
    </source>
</evidence>
<dbReference type="RefSeq" id="WP_381186834.1">
    <property type="nucleotide sequence ID" value="NZ_JBHSFK010000060.1"/>
</dbReference>
<evidence type="ECO:0000313" key="6">
    <source>
        <dbReference type="Proteomes" id="UP001595839"/>
    </source>
</evidence>
<accession>A0ABV9B621</accession>
<dbReference type="Pfam" id="PF12833">
    <property type="entry name" value="HTH_18"/>
    <property type="match status" value="1"/>
</dbReference>
<proteinExistence type="predicted"/>
<keyword evidence="1" id="KW-0805">Transcription regulation</keyword>
<evidence type="ECO:0000259" key="4">
    <source>
        <dbReference type="PROSITE" id="PS01124"/>
    </source>
</evidence>
<name>A0ABV9B621_9ACTN</name>
<dbReference type="Proteomes" id="UP001595839">
    <property type="component" value="Unassembled WGS sequence"/>
</dbReference>
<dbReference type="SUPFAM" id="SSF46689">
    <property type="entry name" value="Homeodomain-like"/>
    <property type="match status" value="2"/>
</dbReference>
<dbReference type="Gene3D" id="3.40.50.880">
    <property type="match status" value="1"/>
</dbReference>
<dbReference type="Pfam" id="PF01965">
    <property type="entry name" value="DJ-1_PfpI"/>
    <property type="match status" value="1"/>
</dbReference>
<comment type="caution">
    <text evidence="5">The sequence shown here is derived from an EMBL/GenBank/DDBJ whole genome shotgun (WGS) entry which is preliminary data.</text>
</comment>
<dbReference type="PANTHER" id="PTHR43130:SF3">
    <property type="entry name" value="HTH-TYPE TRANSCRIPTIONAL REGULATOR RV1931C"/>
    <property type="match status" value="1"/>
</dbReference>
<dbReference type="InterPro" id="IPR018060">
    <property type="entry name" value="HTH_AraC"/>
</dbReference>
<feature type="region of interest" description="Disordered" evidence="3">
    <location>
        <begin position="312"/>
        <end position="331"/>
    </location>
</feature>
<dbReference type="Gene3D" id="1.10.10.60">
    <property type="entry name" value="Homeodomain-like"/>
    <property type="match status" value="1"/>
</dbReference>
<reference evidence="6" key="1">
    <citation type="journal article" date="2019" name="Int. J. Syst. Evol. Microbiol.">
        <title>The Global Catalogue of Microorganisms (GCM) 10K type strain sequencing project: providing services to taxonomists for standard genome sequencing and annotation.</title>
        <authorList>
            <consortium name="The Broad Institute Genomics Platform"/>
            <consortium name="The Broad Institute Genome Sequencing Center for Infectious Disease"/>
            <person name="Wu L."/>
            <person name="Ma J."/>
        </authorList>
    </citation>
    <scope>NUCLEOTIDE SEQUENCE [LARGE SCALE GENOMIC DNA]</scope>
    <source>
        <strain evidence="6">CGMCC 4.7177</strain>
    </source>
</reference>
<evidence type="ECO:0000256" key="3">
    <source>
        <dbReference type="SAM" id="MobiDB-lite"/>
    </source>
</evidence>
<sequence>MTLVHRIVVLAVDGVYPFELGIPSRVFGAADGRYEVLTCTVDGRPVRTNSDFSITVEHGPEVLRTADTVVVPPFVTTAVTREVPRAVVEALASAAPGTRLVSICTGAFVLAAAGLLDGRPATTHWVVADLFREWFPKVQLDPDVLFIDDGDVLTSAGAASGLDICLHIIRKDHGSEVANQVARMCIVPPWRDGGQAQYIQRPVPETTASGTATARQWALENLHEPMTLADLAKHSHMSLRTFARRFTDEAGMSPGRWLIQQRVDRARHLLETTDLPVDEIAGQVGFAGGTSLREHLHAAIGVSPLAYRRTFRGAPSANPPGTTTHTALRTQ</sequence>
<dbReference type="InterPro" id="IPR002818">
    <property type="entry name" value="DJ-1/PfpI"/>
</dbReference>
<dbReference type="InterPro" id="IPR029062">
    <property type="entry name" value="Class_I_gatase-like"/>
</dbReference>
<dbReference type="PROSITE" id="PS01124">
    <property type="entry name" value="HTH_ARAC_FAMILY_2"/>
    <property type="match status" value="1"/>
</dbReference>
<dbReference type="SUPFAM" id="SSF52317">
    <property type="entry name" value="Class I glutamine amidotransferase-like"/>
    <property type="match status" value="1"/>
</dbReference>
<dbReference type="CDD" id="cd03137">
    <property type="entry name" value="GATase1_AraC_1"/>
    <property type="match status" value="1"/>
</dbReference>
<evidence type="ECO:0000256" key="2">
    <source>
        <dbReference type="ARBA" id="ARBA00023163"/>
    </source>
</evidence>
<dbReference type="PANTHER" id="PTHR43130">
    <property type="entry name" value="ARAC-FAMILY TRANSCRIPTIONAL REGULATOR"/>
    <property type="match status" value="1"/>
</dbReference>
<keyword evidence="6" id="KW-1185">Reference proteome</keyword>
<dbReference type="InterPro" id="IPR009057">
    <property type="entry name" value="Homeodomain-like_sf"/>
</dbReference>
<dbReference type="InterPro" id="IPR052158">
    <property type="entry name" value="INH-QAR"/>
</dbReference>